<sequence>MSSSIESMAQSSRDLTIITDDGDAVSSELILECIMKSYPQVNLGRELMLARIYNDINRLRTDLRVLHDLTQSMRNIISQSRVGYCNELKSPYIMIIVEEDKYLNPKRPQRVYDVIASESYCNLIAQPFTGPHITISLREPDDLTEDDLRLIRFLSVHSIDRIHNNMSWHRLDNDVVSKFSLIDRFQNIETIEKIRSYPEAIDRVLEYCQVMSERLQRLREDYSTDLIDSMLRDDWNRVSGVTSPEGFSRRSIRIEYHQRCDVDPICYYILRKLGEHNIEEISNNPTIDGGSVIVTLKDSCPHVERDLAEGLNKLCHLRMMSSLTYGGEF</sequence>
<evidence type="ECO:0000313" key="1">
    <source>
        <dbReference type="EMBL" id="QHS92896.1"/>
    </source>
</evidence>
<name>A0A6C0BL31_9ZZZZ</name>
<protein>
    <submittedName>
        <fullName evidence="1">Uncharacterized protein</fullName>
    </submittedName>
</protein>
<dbReference type="AlphaFoldDB" id="A0A6C0BL31"/>
<dbReference type="EMBL" id="MN739193">
    <property type="protein sequence ID" value="QHS92896.1"/>
    <property type="molecule type" value="Genomic_DNA"/>
</dbReference>
<reference evidence="1" key="1">
    <citation type="journal article" date="2020" name="Nature">
        <title>Giant virus diversity and host interactions through global metagenomics.</title>
        <authorList>
            <person name="Schulz F."/>
            <person name="Roux S."/>
            <person name="Paez-Espino D."/>
            <person name="Jungbluth S."/>
            <person name="Walsh D.A."/>
            <person name="Denef V.J."/>
            <person name="McMahon K.D."/>
            <person name="Konstantinidis K.T."/>
            <person name="Eloe-Fadrosh E.A."/>
            <person name="Kyrpides N.C."/>
            <person name="Woyke T."/>
        </authorList>
    </citation>
    <scope>NUCLEOTIDE SEQUENCE</scope>
    <source>
        <strain evidence="1">GVMAG-M-3300017651-5</strain>
    </source>
</reference>
<organism evidence="1">
    <name type="scientific">viral metagenome</name>
    <dbReference type="NCBI Taxonomy" id="1070528"/>
    <lineage>
        <taxon>unclassified sequences</taxon>
        <taxon>metagenomes</taxon>
        <taxon>organismal metagenomes</taxon>
    </lineage>
</organism>
<proteinExistence type="predicted"/>
<accession>A0A6C0BL31</accession>